<keyword evidence="12" id="KW-1185">Reference proteome</keyword>
<evidence type="ECO:0000256" key="4">
    <source>
        <dbReference type="ARBA" id="ARBA00022723"/>
    </source>
</evidence>
<evidence type="ECO:0000256" key="7">
    <source>
        <dbReference type="ARBA" id="ARBA00023033"/>
    </source>
</evidence>
<dbReference type="CDD" id="cd11058">
    <property type="entry name" value="CYP60B-like"/>
    <property type="match status" value="1"/>
</dbReference>
<keyword evidence="4 8" id="KW-0479">Metal-binding</keyword>
<comment type="similarity">
    <text evidence="2 9">Belongs to the cytochrome P450 family.</text>
</comment>
<dbReference type="GO" id="GO:0020037">
    <property type="term" value="F:heme binding"/>
    <property type="evidence" value="ECO:0007669"/>
    <property type="project" value="InterPro"/>
</dbReference>
<dbReference type="AlphaFoldDB" id="A0AAN6UUS6"/>
<keyword evidence="7 9" id="KW-0503">Monooxygenase</keyword>
<gene>
    <name evidence="11" type="ORF">C8A04DRAFT_33127</name>
</gene>
<evidence type="ECO:0000256" key="2">
    <source>
        <dbReference type="ARBA" id="ARBA00010617"/>
    </source>
</evidence>
<feature type="binding site" description="axial binding residue" evidence="8">
    <location>
        <position position="466"/>
    </location>
    <ligand>
        <name>heme</name>
        <dbReference type="ChEBI" id="CHEBI:30413"/>
    </ligand>
    <ligandPart>
        <name>Fe</name>
        <dbReference type="ChEBI" id="CHEBI:18248"/>
    </ligandPart>
</feature>
<dbReference type="RefSeq" id="XP_062632780.1">
    <property type="nucleotide sequence ID" value="XM_062782338.1"/>
</dbReference>
<dbReference type="InterPro" id="IPR050121">
    <property type="entry name" value="Cytochrome_P450_monoxygenase"/>
</dbReference>
<dbReference type="PRINTS" id="PR00463">
    <property type="entry name" value="EP450I"/>
</dbReference>
<keyword evidence="6 8" id="KW-0408">Iron</keyword>
<dbReference type="PROSITE" id="PS00086">
    <property type="entry name" value="CYTOCHROME_P450"/>
    <property type="match status" value="1"/>
</dbReference>
<dbReference type="InterPro" id="IPR036396">
    <property type="entry name" value="Cyt_P450_sf"/>
</dbReference>
<evidence type="ECO:0000256" key="3">
    <source>
        <dbReference type="ARBA" id="ARBA00022617"/>
    </source>
</evidence>
<evidence type="ECO:0000313" key="11">
    <source>
        <dbReference type="EMBL" id="KAK4139409.1"/>
    </source>
</evidence>
<reference evidence="11" key="2">
    <citation type="submission" date="2023-05" db="EMBL/GenBank/DDBJ databases">
        <authorList>
            <consortium name="Lawrence Berkeley National Laboratory"/>
            <person name="Steindorff A."/>
            <person name="Hensen N."/>
            <person name="Bonometti L."/>
            <person name="Westerberg I."/>
            <person name="Brannstrom I.O."/>
            <person name="Guillou S."/>
            <person name="Cros-Aarteil S."/>
            <person name="Calhoun S."/>
            <person name="Haridas S."/>
            <person name="Kuo A."/>
            <person name="Mondo S."/>
            <person name="Pangilinan J."/>
            <person name="Riley R."/>
            <person name="Labutti K."/>
            <person name="Andreopoulos B."/>
            <person name="Lipzen A."/>
            <person name="Chen C."/>
            <person name="Yanf M."/>
            <person name="Daum C."/>
            <person name="Ng V."/>
            <person name="Clum A."/>
            <person name="Ohm R."/>
            <person name="Martin F."/>
            <person name="Silar P."/>
            <person name="Natvig D."/>
            <person name="Lalanne C."/>
            <person name="Gautier V."/>
            <person name="Ament-Velasquez S.L."/>
            <person name="Kruys A."/>
            <person name="Hutchinson M.I."/>
            <person name="Powell A.J."/>
            <person name="Barry K."/>
            <person name="Miller A.N."/>
            <person name="Grigoriev I.V."/>
            <person name="Debuchy R."/>
            <person name="Gladieux P."/>
            <person name="Thoren M.H."/>
            <person name="Johannesson H."/>
        </authorList>
    </citation>
    <scope>NUCLEOTIDE SEQUENCE</scope>
    <source>
        <strain evidence="11">CBS 141.50</strain>
    </source>
</reference>
<dbReference type="PRINTS" id="PR00385">
    <property type="entry name" value="P450"/>
</dbReference>
<dbReference type="Gene3D" id="1.10.630.10">
    <property type="entry name" value="Cytochrome P450"/>
    <property type="match status" value="1"/>
</dbReference>
<dbReference type="InterPro" id="IPR001128">
    <property type="entry name" value="Cyt_P450"/>
</dbReference>
<dbReference type="PANTHER" id="PTHR24305:SF230">
    <property type="entry name" value="P450, PUTATIVE (EUROFUNG)-RELATED"/>
    <property type="match status" value="1"/>
</dbReference>
<reference evidence="11" key="1">
    <citation type="journal article" date="2023" name="Mol. Phylogenet. Evol.">
        <title>Genome-scale phylogeny and comparative genomics of the fungal order Sordariales.</title>
        <authorList>
            <person name="Hensen N."/>
            <person name="Bonometti L."/>
            <person name="Westerberg I."/>
            <person name="Brannstrom I.O."/>
            <person name="Guillou S."/>
            <person name="Cros-Aarteil S."/>
            <person name="Calhoun S."/>
            <person name="Haridas S."/>
            <person name="Kuo A."/>
            <person name="Mondo S."/>
            <person name="Pangilinan J."/>
            <person name="Riley R."/>
            <person name="LaButti K."/>
            <person name="Andreopoulos B."/>
            <person name="Lipzen A."/>
            <person name="Chen C."/>
            <person name="Yan M."/>
            <person name="Daum C."/>
            <person name="Ng V."/>
            <person name="Clum A."/>
            <person name="Steindorff A."/>
            <person name="Ohm R.A."/>
            <person name="Martin F."/>
            <person name="Silar P."/>
            <person name="Natvig D.O."/>
            <person name="Lalanne C."/>
            <person name="Gautier V."/>
            <person name="Ament-Velasquez S.L."/>
            <person name="Kruys A."/>
            <person name="Hutchinson M.I."/>
            <person name="Powell A.J."/>
            <person name="Barry K."/>
            <person name="Miller A.N."/>
            <person name="Grigoriev I.V."/>
            <person name="Debuchy R."/>
            <person name="Gladieux P."/>
            <person name="Hiltunen Thoren M."/>
            <person name="Johannesson H."/>
        </authorList>
    </citation>
    <scope>NUCLEOTIDE SEQUENCE</scope>
    <source>
        <strain evidence="11">CBS 141.50</strain>
    </source>
</reference>
<comment type="cofactor">
    <cofactor evidence="1 8">
        <name>heme</name>
        <dbReference type="ChEBI" id="CHEBI:30413"/>
    </cofactor>
</comment>
<dbReference type="GO" id="GO:0005506">
    <property type="term" value="F:iron ion binding"/>
    <property type="evidence" value="ECO:0007669"/>
    <property type="project" value="InterPro"/>
</dbReference>
<dbReference type="PANTHER" id="PTHR24305">
    <property type="entry name" value="CYTOCHROME P450"/>
    <property type="match status" value="1"/>
</dbReference>
<proteinExistence type="inferred from homology"/>
<keyword evidence="10" id="KW-0812">Transmembrane</keyword>
<comment type="caution">
    <text evidence="11">The sequence shown here is derived from an EMBL/GenBank/DDBJ whole genome shotgun (WGS) entry which is preliminary data.</text>
</comment>
<name>A0AAN6UUS6_9PEZI</name>
<evidence type="ECO:0000256" key="10">
    <source>
        <dbReference type="SAM" id="Phobius"/>
    </source>
</evidence>
<dbReference type="SUPFAM" id="SSF48264">
    <property type="entry name" value="Cytochrome P450"/>
    <property type="match status" value="1"/>
</dbReference>
<feature type="transmembrane region" description="Helical" evidence="10">
    <location>
        <begin position="17"/>
        <end position="36"/>
    </location>
</feature>
<evidence type="ECO:0000256" key="5">
    <source>
        <dbReference type="ARBA" id="ARBA00023002"/>
    </source>
</evidence>
<evidence type="ECO:0000256" key="1">
    <source>
        <dbReference type="ARBA" id="ARBA00001971"/>
    </source>
</evidence>
<keyword evidence="10" id="KW-0472">Membrane</keyword>
<keyword evidence="3 8" id="KW-0349">Heme</keyword>
<evidence type="ECO:0000256" key="8">
    <source>
        <dbReference type="PIRSR" id="PIRSR602401-1"/>
    </source>
</evidence>
<dbReference type="GO" id="GO:0016705">
    <property type="term" value="F:oxidoreductase activity, acting on paired donors, with incorporation or reduction of molecular oxygen"/>
    <property type="evidence" value="ECO:0007669"/>
    <property type="project" value="InterPro"/>
</dbReference>
<keyword evidence="5 9" id="KW-0560">Oxidoreductase</keyword>
<dbReference type="Pfam" id="PF00067">
    <property type="entry name" value="p450"/>
    <property type="match status" value="1"/>
</dbReference>
<sequence length="522" mass="59041">MAILIPHIPSLLQLPAYLAWPLTVVILATLPIILYATYNLTLHPLRVVPGPKLWAATQIPYTLAWLSGHLPKVVHALHEQHGDVVRVAPNRLSFTHPDAYHAVRGHRKSGQGEHGKEPSFYFISTKNILGASRNDHTRYRRALAHGFSAKTMQDQQPLITRYVDLLMQRLQEKTTVDSTGAKETKGDATGRKEAVVNLAAWFNYTTFDVIGDLAFGEPFGCLEESQYHPWVEAILLGVKQFGVMTSLQWYWPGLLGLVKKLAPRGYIGRHTDMQAEYSRQRIARRLALDTERPDFVEAMTTAKASDGRTLTMEEMCSNARMLVIAGSETTATALAGAAYFLAKHPEVQRKLAQEVRSSFTSEAEIDFFSVNKLNYLLAVLDESMRMFPPVPNQLPRKSQVDDAICGYHVPGGTAFDIFPWAMSYSSRNFAFAQDFIPERWLDDSKQHFDKSRQSALQPFSVGPRNCIGKNLAYVEMRLILTRLIWNYNLAFGDDEAKEFLDCRSFNLWMKRPLNLRLIPITV</sequence>
<dbReference type="GO" id="GO:0004497">
    <property type="term" value="F:monooxygenase activity"/>
    <property type="evidence" value="ECO:0007669"/>
    <property type="project" value="UniProtKB-KW"/>
</dbReference>
<organism evidence="11 12">
    <name type="scientific">Dichotomopilus funicola</name>
    <dbReference type="NCBI Taxonomy" id="1934379"/>
    <lineage>
        <taxon>Eukaryota</taxon>
        <taxon>Fungi</taxon>
        <taxon>Dikarya</taxon>
        <taxon>Ascomycota</taxon>
        <taxon>Pezizomycotina</taxon>
        <taxon>Sordariomycetes</taxon>
        <taxon>Sordariomycetidae</taxon>
        <taxon>Sordariales</taxon>
        <taxon>Chaetomiaceae</taxon>
        <taxon>Dichotomopilus</taxon>
    </lineage>
</organism>
<dbReference type="Proteomes" id="UP001302676">
    <property type="component" value="Unassembled WGS sequence"/>
</dbReference>
<evidence type="ECO:0000256" key="6">
    <source>
        <dbReference type="ARBA" id="ARBA00023004"/>
    </source>
</evidence>
<evidence type="ECO:0000313" key="12">
    <source>
        <dbReference type="Proteomes" id="UP001302676"/>
    </source>
</evidence>
<accession>A0AAN6UUS6</accession>
<protein>
    <submittedName>
        <fullName evidence="11">Cytochrome P450</fullName>
    </submittedName>
</protein>
<dbReference type="InterPro" id="IPR017972">
    <property type="entry name" value="Cyt_P450_CS"/>
</dbReference>
<keyword evidence="10" id="KW-1133">Transmembrane helix</keyword>
<dbReference type="GeneID" id="87818951"/>
<dbReference type="EMBL" id="MU853665">
    <property type="protein sequence ID" value="KAK4139409.1"/>
    <property type="molecule type" value="Genomic_DNA"/>
</dbReference>
<dbReference type="InterPro" id="IPR002401">
    <property type="entry name" value="Cyt_P450_E_grp-I"/>
</dbReference>
<evidence type="ECO:0000256" key="9">
    <source>
        <dbReference type="RuleBase" id="RU000461"/>
    </source>
</evidence>